<protein>
    <submittedName>
        <fullName evidence="8">Radical SAM domain protein</fullName>
    </submittedName>
</protein>
<gene>
    <name evidence="8" type="ORF">SCARUB_01328</name>
</gene>
<dbReference type="GO" id="GO:0031419">
    <property type="term" value="F:cobalamin binding"/>
    <property type="evidence" value="ECO:0007669"/>
    <property type="project" value="InterPro"/>
</dbReference>
<dbReference type="CDD" id="cd01335">
    <property type="entry name" value="Radical_SAM"/>
    <property type="match status" value="1"/>
</dbReference>
<comment type="cofactor">
    <cofactor evidence="1">
        <name>[4Fe-4S] cluster</name>
        <dbReference type="ChEBI" id="CHEBI:49883"/>
    </cofactor>
</comment>
<dbReference type="AlphaFoldDB" id="A0A1E3XEY9"/>
<dbReference type="InterPro" id="IPR006638">
    <property type="entry name" value="Elp3/MiaA/NifB-like_rSAM"/>
</dbReference>
<dbReference type="SFLD" id="SFLDG01082">
    <property type="entry name" value="B12-binding_domain_containing"/>
    <property type="match status" value="1"/>
</dbReference>
<reference evidence="8 9" key="1">
    <citation type="submission" date="2016-07" db="EMBL/GenBank/DDBJ databases">
        <title>Draft genome of Scalindua rubra, obtained from a brine-seawater interface in the Red Sea, sheds light on salt adaptation in anammox bacteria.</title>
        <authorList>
            <person name="Speth D.R."/>
            <person name="Lagkouvardos I."/>
            <person name="Wang Y."/>
            <person name="Qian P.-Y."/>
            <person name="Dutilh B.E."/>
            <person name="Jetten M.S."/>
        </authorList>
    </citation>
    <scope>NUCLEOTIDE SEQUENCE [LARGE SCALE GENOMIC DNA]</scope>
    <source>
        <strain evidence="8">BSI-1</strain>
    </source>
</reference>
<dbReference type="EMBL" id="MAYW01000026">
    <property type="protein sequence ID" value="ODS33504.1"/>
    <property type="molecule type" value="Genomic_DNA"/>
</dbReference>
<dbReference type="CDD" id="cd02068">
    <property type="entry name" value="radical_SAM_B12_BD"/>
    <property type="match status" value="1"/>
</dbReference>
<organism evidence="8 9">
    <name type="scientific">Candidatus Scalindua rubra</name>
    <dbReference type="NCBI Taxonomy" id="1872076"/>
    <lineage>
        <taxon>Bacteria</taxon>
        <taxon>Pseudomonadati</taxon>
        <taxon>Planctomycetota</taxon>
        <taxon>Candidatus Brocadiia</taxon>
        <taxon>Candidatus Brocadiales</taxon>
        <taxon>Candidatus Scalinduaceae</taxon>
        <taxon>Candidatus Scalindua</taxon>
    </lineage>
</organism>
<evidence type="ECO:0000313" key="9">
    <source>
        <dbReference type="Proteomes" id="UP000094056"/>
    </source>
</evidence>
<comment type="caution">
    <text evidence="8">The sequence shown here is derived from an EMBL/GenBank/DDBJ whole genome shotgun (WGS) entry which is preliminary data.</text>
</comment>
<keyword evidence="4" id="KW-0408">Iron</keyword>
<dbReference type="PROSITE" id="PS51332">
    <property type="entry name" value="B12_BINDING"/>
    <property type="match status" value="1"/>
</dbReference>
<dbReference type="SFLD" id="SFLDG01123">
    <property type="entry name" value="methyltransferase_(Class_B)"/>
    <property type="match status" value="1"/>
</dbReference>
<dbReference type="Pfam" id="PF02310">
    <property type="entry name" value="B12-binding"/>
    <property type="match status" value="1"/>
</dbReference>
<dbReference type="InterPro" id="IPR007197">
    <property type="entry name" value="rSAM"/>
</dbReference>
<dbReference type="PANTHER" id="PTHR43409:SF16">
    <property type="entry name" value="SLR0320 PROTEIN"/>
    <property type="match status" value="1"/>
</dbReference>
<dbReference type="InterPro" id="IPR058240">
    <property type="entry name" value="rSAM_sf"/>
</dbReference>
<dbReference type="Gene3D" id="3.80.30.20">
    <property type="entry name" value="tm_1862 like domain"/>
    <property type="match status" value="1"/>
</dbReference>
<dbReference type="InterPro" id="IPR006158">
    <property type="entry name" value="Cobalamin-bd"/>
</dbReference>
<dbReference type="SUPFAM" id="SSF102114">
    <property type="entry name" value="Radical SAM enzymes"/>
    <property type="match status" value="1"/>
</dbReference>
<dbReference type="PANTHER" id="PTHR43409">
    <property type="entry name" value="ANAEROBIC MAGNESIUM-PROTOPORPHYRIN IX MONOMETHYL ESTER CYCLASE-RELATED"/>
    <property type="match status" value="1"/>
</dbReference>
<dbReference type="GO" id="GO:0046872">
    <property type="term" value="F:metal ion binding"/>
    <property type="evidence" value="ECO:0007669"/>
    <property type="project" value="UniProtKB-KW"/>
</dbReference>
<dbReference type="InterPro" id="IPR034466">
    <property type="entry name" value="Methyltransferase_Class_B"/>
</dbReference>
<dbReference type="GO" id="GO:0005829">
    <property type="term" value="C:cytosol"/>
    <property type="evidence" value="ECO:0007669"/>
    <property type="project" value="TreeGrafter"/>
</dbReference>
<sequence>MNKIKCILIDPPSLEVNISDELGLKEDKESLACSPPIGLAYIAASLRAGGFEVKIVDAKSLNMSHKETCKVVLTEKPDLVGITVFTSQLRSALITAGEIKKNLPSCKIVVGGPHVHPQHGEIIREKDFVDFCVRLEGEITVVELARALSEGGDFGGIRGLTFRDADNKVIVNPDRPFIEDLDTLPFPARDLLHNHIYRGSIGFRERARFTYVTTSRGCPFKCRFCSISQFWPRQRRRSVENVLQEMKETYERFQIIYMKFTDEMFVLNKKWVNEFCQGMVDTGLNKKVTWSCDGRVNNVTEELLRNMKEANCAVIFYGIEFGNQKILNDSGKRTKIEDIYRAIEITKKAGISPTGNFMIGYPTETKETINDTMRLAIDLDLDFCSFSVVTPFPGSELYYYCKEKGLLKTKDWEQYNYFHPGESVIRLPDIDDDELMELYRRIQYEYYFRHMKEELTSELAGF</sequence>
<feature type="domain" description="B12-binding" evidence="6">
    <location>
        <begin position="18"/>
        <end position="155"/>
    </location>
</feature>
<feature type="domain" description="Radical SAM core" evidence="7">
    <location>
        <begin position="204"/>
        <end position="445"/>
    </location>
</feature>
<evidence type="ECO:0000256" key="4">
    <source>
        <dbReference type="ARBA" id="ARBA00023004"/>
    </source>
</evidence>
<evidence type="ECO:0000256" key="5">
    <source>
        <dbReference type="ARBA" id="ARBA00023014"/>
    </source>
</evidence>
<dbReference type="InterPro" id="IPR023404">
    <property type="entry name" value="rSAM_horseshoe"/>
</dbReference>
<dbReference type="InterPro" id="IPR051198">
    <property type="entry name" value="BchE-like"/>
</dbReference>
<dbReference type="InterPro" id="IPR036724">
    <property type="entry name" value="Cobalamin-bd_sf"/>
</dbReference>
<dbReference type="PROSITE" id="PS51918">
    <property type="entry name" value="RADICAL_SAM"/>
    <property type="match status" value="1"/>
</dbReference>
<evidence type="ECO:0000313" key="8">
    <source>
        <dbReference type="EMBL" id="ODS33504.1"/>
    </source>
</evidence>
<dbReference type="Gene3D" id="3.40.50.280">
    <property type="entry name" value="Cobalamin-binding domain"/>
    <property type="match status" value="1"/>
</dbReference>
<name>A0A1E3XEY9_9BACT</name>
<evidence type="ECO:0000256" key="2">
    <source>
        <dbReference type="ARBA" id="ARBA00022691"/>
    </source>
</evidence>
<keyword evidence="2" id="KW-0949">S-adenosyl-L-methionine</keyword>
<dbReference type="SMART" id="SM00729">
    <property type="entry name" value="Elp3"/>
    <property type="match status" value="1"/>
</dbReference>
<accession>A0A1E3XEY9</accession>
<dbReference type="SUPFAM" id="SSF52242">
    <property type="entry name" value="Cobalamin (vitamin B12)-binding domain"/>
    <property type="match status" value="1"/>
</dbReference>
<evidence type="ECO:0000259" key="7">
    <source>
        <dbReference type="PROSITE" id="PS51918"/>
    </source>
</evidence>
<dbReference type="PATRIC" id="fig|1872076.5.peg.1529"/>
<dbReference type="GO" id="GO:0051539">
    <property type="term" value="F:4 iron, 4 sulfur cluster binding"/>
    <property type="evidence" value="ECO:0007669"/>
    <property type="project" value="UniProtKB-KW"/>
</dbReference>
<evidence type="ECO:0000259" key="6">
    <source>
        <dbReference type="PROSITE" id="PS51332"/>
    </source>
</evidence>
<dbReference type="SFLD" id="SFLDS00029">
    <property type="entry name" value="Radical_SAM"/>
    <property type="match status" value="1"/>
</dbReference>
<dbReference type="Pfam" id="PF04055">
    <property type="entry name" value="Radical_SAM"/>
    <property type="match status" value="1"/>
</dbReference>
<proteinExistence type="predicted"/>
<dbReference type="GO" id="GO:0003824">
    <property type="term" value="F:catalytic activity"/>
    <property type="evidence" value="ECO:0007669"/>
    <property type="project" value="InterPro"/>
</dbReference>
<keyword evidence="5" id="KW-0411">Iron-sulfur</keyword>
<evidence type="ECO:0000256" key="1">
    <source>
        <dbReference type="ARBA" id="ARBA00001966"/>
    </source>
</evidence>
<keyword evidence="3" id="KW-0479">Metal-binding</keyword>
<evidence type="ECO:0000256" key="3">
    <source>
        <dbReference type="ARBA" id="ARBA00022723"/>
    </source>
</evidence>
<dbReference type="Proteomes" id="UP000094056">
    <property type="component" value="Unassembled WGS sequence"/>
</dbReference>